<organism evidence="3">
    <name type="scientific">viral metagenome</name>
    <dbReference type="NCBI Taxonomy" id="1070528"/>
    <lineage>
        <taxon>unclassified sequences</taxon>
        <taxon>metagenomes</taxon>
        <taxon>organismal metagenomes</taxon>
    </lineage>
</organism>
<evidence type="ECO:0000259" key="2">
    <source>
        <dbReference type="PROSITE" id="PS50089"/>
    </source>
</evidence>
<feature type="domain" description="RING-type" evidence="2">
    <location>
        <begin position="19"/>
        <end position="69"/>
    </location>
</feature>
<dbReference type="SUPFAM" id="SSF57850">
    <property type="entry name" value="RING/U-box"/>
    <property type="match status" value="1"/>
</dbReference>
<protein>
    <recommendedName>
        <fullName evidence="2">RING-type domain-containing protein</fullName>
    </recommendedName>
</protein>
<name>A0A6C0H1H0_9ZZZZ</name>
<dbReference type="Gene3D" id="3.30.40.10">
    <property type="entry name" value="Zinc/RING finger domain, C3HC4 (zinc finger)"/>
    <property type="match status" value="1"/>
</dbReference>
<evidence type="ECO:0000256" key="1">
    <source>
        <dbReference type="SAM" id="Phobius"/>
    </source>
</evidence>
<dbReference type="PROSITE" id="PS50089">
    <property type="entry name" value="ZF_RING_2"/>
    <property type="match status" value="1"/>
</dbReference>
<keyword evidence="1" id="KW-0812">Transmembrane</keyword>
<dbReference type="AlphaFoldDB" id="A0A6C0H1H0"/>
<keyword evidence="1" id="KW-1133">Transmembrane helix</keyword>
<proteinExistence type="predicted"/>
<dbReference type="InterPro" id="IPR001841">
    <property type="entry name" value="Znf_RING"/>
</dbReference>
<accession>A0A6C0H1H0</accession>
<dbReference type="InterPro" id="IPR013083">
    <property type="entry name" value="Znf_RING/FYVE/PHD"/>
</dbReference>
<dbReference type="EMBL" id="MN739849">
    <property type="protein sequence ID" value="QHT74391.1"/>
    <property type="molecule type" value="Genomic_DNA"/>
</dbReference>
<reference evidence="3" key="1">
    <citation type="journal article" date="2020" name="Nature">
        <title>Giant virus diversity and host interactions through global metagenomics.</title>
        <authorList>
            <person name="Schulz F."/>
            <person name="Roux S."/>
            <person name="Paez-Espino D."/>
            <person name="Jungbluth S."/>
            <person name="Walsh D.A."/>
            <person name="Denef V.J."/>
            <person name="McMahon K.D."/>
            <person name="Konstantinidis K.T."/>
            <person name="Eloe-Fadrosh E.A."/>
            <person name="Kyrpides N.C."/>
            <person name="Woyke T."/>
        </authorList>
    </citation>
    <scope>NUCLEOTIDE SEQUENCE</scope>
    <source>
        <strain evidence="3">GVMAG-M-3300023179-59</strain>
    </source>
</reference>
<feature type="transmembrane region" description="Helical" evidence="1">
    <location>
        <begin position="98"/>
        <end position="122"/>
    </location>
</feature>
<sequence length="124" mass="14505">MINEHEHGPIPIAFHQESCIICLEHVTNKDPPFFTVENSSIEFQCQCRPKIHKTCMVNWISQENACPICLHNLRTIVEHVRTTHDANRLQYSYNSHFYIMKVMCSAIFFHCMLLGTILYLILVL</sequence>
<evidence type="ECO:0000313" key="3">
    <source>
        <dbReference type="EMBL" id="QHT74391.1"/>
    </source>
</evidence>
<keyword evidence="1" id="KW-0472">Membrane</keyword>